<dbReference type="GO" id="GO:0031145">
    <property type="term" value="P:anaphase-promoting complex-dependent catabolic process"/>
    <property type="evidence" value="ECO:0007669"/>
    <property type="project" value="InterPro"/>
</dbReference>
<keyword evidence="4 6" id="KW-0833">Ubl conjugation pathway</keyword>
<dbReference type="Gene3D" id="2.60.120.260">
    <property type="entry name" value="Galactose-binding domain-like"/>
    <property type="match status" value="1"/>
</dbReference>
<feature type="compositionally biased region" description="Polar residues" evidence="7">
    <location>
        <begin position="15"/>
        <end position="25"/>
    </location>
</feature>
<dbReference type="GO" id="GO:0051301">
    <property type="term" value="P:cell division"/>
    <property type="evidence" value="ECO:0007669"/>
    <property type="project" value="UniProtKB-KW"/>
</dbReference>
<evidence type="ECO:0000313" key="9">
    <source>
        <dbReference type="EMBL" id="ESL10725.1"/>
    </source>
</evidence>
<dbReference type="InterPro" id="IPR016901">
    <property type="entry name" value="APC10/Doc1"/>
</dbReference>
<dbReference type="PANTHER" id="PTHR12936:SF0">
    <property type="entry name" value="ANAPHASE-PROMOTING COMPLEX SUBUNIT 10"/>
    <property type="match status" value="1"/>
</dbReference>
<evidence type="ECO:0000259" key="8">
    <source>
        <dbReference type="PROSITE" id="PS51284"/>
    </source>
</evidence>
<name>A0A061J8R9_TRYRA</name>
<dbReference type="GO" id="GO:0005680">
    <property type="term" value="C:anaphase-promoting complex"/>
    <property type="evidence" value="ECO:0007669"/>
    <property type="project" value="InterPro"/>
</dbReference>
<dbReference type="PANTHER" id="PTHR12936">
    <property type="entry name" value="ANAPHASE-PROMOTING COMPLEX 10"/>
    <property type="match status" value="1"/>
</dbReference>
<dbReference type="EMBL" id="AUPL01001537">
    <property type="protein sequence ID" value="ESL10725.1"/>
    <property type="molecule type" value="Genomic_DNA"/>
</dbReference>
<evidence type="ECO:0000256" key="7">
    <source>
        <dbReference type="SAM" id="MobiDB-lite"/>
    </source>
</evidence>
<comment type="function">
    <text evidence="6">Component of the anaphase promoting complex/cyclosome (APC/C), a cell cycle-regulated E3 ubiquitin-protein ligase complex that controls progression through mitosis and the G1 phase of the cell cycle.</text>
</comment>
<comment type="similarity">
    <text evidence="1 6">Belongs to the APC10 family.</text>
</comment>
<evidence type="ECO:0000256" key="4">
    <source>
        <dbReference type="ARBA" id="ARBA00022786"/>
    </source>
</evidence>
<keyword evidence="3 6" id="KW-0498">Mitosis</keyword>
<evidence type="ECO:0000256" key="5">
    <source>
        <dbReference type="ARBA" id="ARBA00023306"/>
    </source>
</evidence>
<dbReference type="PIRSF" id="PIRSF028841">
    <property type="entry name" value="APC10_sub"/>
    <property type="match status" value="1"/>
</dbReference>
<organism evidence="9 10">
    <name type="scientific">Trypanosoma rangeli SC58</name>
    <dbReference type="NCBI Taxonomy" id="429131"/>
    <lineage>
        <taxon>Eukaryota</taxon>
        <taxon>Discoba</taxon>
        <taxon>Euglenozoa</taxon>
        <taxon>Kinetoplastea</taxon>
        <taxon>Metakinetoplastina</taxon>
        <taxon>Trypanosomatida</taxon>
        <taxon>Trypanosomatidae</taxon>
        <taxon>Trypanosoma</taxon>
        <taxon>Herpetosoma</taxon>
    </lineage>
</organism>
<evidence type="ECO:0000256" key="1">
    <source>
        <dbReference type="ARBA" id="ARBA00006762"/>
    </source>
</evidence>
<keyword evidence="2 6" id="KW-0132">Cell division</keyword>
<feature type="domain" description="DOC" evidence="8">
    <location>
        <begin position="20"/>
        <end position="256"/>
    </location>
</feature>
<sequence length="256" mass="28261">MELPPREGQEDNSEQNESGVNSESPSVIDDEELIAREKGEALRTLHDAVWTVSSAKHGNGVMHLLDNTHNTFWQSDGVLPHTVCVDYARLTPVTAVALYLDFLQDESYTPRRIRVQAGTHSGDMADVVSATVDDPQGWVFLRMNVEDDMPPPWEIGMTFATEGGVGDIHTLGADEVGETMNGLTSSAPLVPEGTFVENDDYAEFMGDGVWCTHLRIILEENRQNGRDCHVRGVRVLGPVRQSAFTTASFSQHLLLR</sequence>
<dbReference type="InterPro" id="IPR004939">
    <property type="entry name" value="APC_su10/DOC_dom"/>
</dbReference>
<keyword evidence="10" id="KW-1185">Reference proteome</keyword>
<evidence type="ECO:0000256" key="2">
    <source>
        <dbReference type="ARBA" id="ARBA00022618"/>
    </source>
</evidence>
<comment type="caution">
    <text evidence="9">The sequence shown here is derived from an EMBL/GenBank/DDBJ whole genome shotgun (WGS) entry which is preliminary data.</text>
</comment>
<dbReference type="AlphaFoldDB" id="A0A061J8R9"/>
<evidence type="ECO:0000256" key="3">
    <source>
        <dbReference type="ARBA" id="ARBA00022776"/>
    </source>
</evidence>
<dbReference type="GO" id="GO:0070979">
    <property type="term" value="P:protein K11-linked ubiquitination"/>
    <property type="evidence" value="ECO:0007669"/>
    <property type="project" value="TreeGrafter"/>
</dbReference>
<proteinExistence type="inferred from homology"/>
<feature type="region of interest" description="Disordered" evidence="7">
    <location>
        <begin position="1"/>
        <end position="29"/>
    </location>
</feature>
<dbReference type="VEuPathDB" id="TriTrypDB:TRSC58_01537"/>
<dbReference type="Proteomes" id="UP000031737">
    <property type="component" value="Unassembled WGS sequence"/>
</dbReference>
<gene>
    <name evidence="9" type="ORF">TRSC58_01537</name>
</gene>
<accession>A0A061J8R9</accession>
<dbReference type="InterPro" id="IPR008979">
    <property type="entry name" value="Galactose-bd-like_sf"/>
</dbReference>
<dbReference type="CDD" id="cd08366">
    <property type="entry name" value="APC10"/>
    <property type="match status" value="1"/>
</dbReference>
<reference evidence="9 10" key="1">
    <citation type="submission" date="2013-07" db="EMBL/GenBank/DDBJ databases">
        <authorList>
            <person name="Stoco P.H."/>
            <person name="Wagner G."/>
            <person name="Gerber A."/>
            <person name="Zaha A."/>
            <person name="Thompson C."/>
            <person name="Bartholomeu D.C."/>
            <person name="Luckemeyer D.D."/>
            <person name="Bahia D."/>
            <person name="Loreto E."/>
            <person name="Prestes E.B."/>
            <person name="Lima F.M."/>
            <person name="Rodrigues-Luiz G."/>
            <person name="Vallejo G.A."/>
            <person name="Filho J.F."/>
            <person name="Monteiro K.M."/>
            <person name="Tyler K.M."/>
            <person name="de Almeida L.G."/>
            <person name="Ortiz M.F."/>
            <person name="Siervo M.A."/>
            <person name="de Moraes M.H."/>
            <person name="Cunha O.L."/>
            <person name="Mendonca-Neto R."/>
            <person name="Silva R."/>
            <person name="Teixeira S.M."/>
            <person name="Murta S.M."/>
            <person name="Sincero T.C."/>
            <person name="Mendes T.A."/>
            <person name="Urmenyi T.P."/>
            <person name="Silva V.G."/>
            <person name="da Rocha W.D."/>
            <person name="Andersson B."/>
            <person name="Romanha A.J."/>
            <person name="Steindel M."/>
            <person name="de Vasconcelos A.T."/>
            <person name="Grisard E.C."/>
        </authorList>
    </citation>
    <scope>NUCLEOTIDE SEQUENCE [LARGE SCALE GENOMIC DNA]</scope>
    <source>
        <strain evidence="9 10">SC58</strain>
    </source>
</reference>
<dbReference type="OrthoDB" id="24948at2759"/>
<evidence type="ECO:0000313" key="10">
    <source>
        <dbReference type="Proteomes" id="UP000031737"/>
    </source>
</evidence>
<evidence type="ECO:0000256" key="6">
    <source>
        <dbReference type="PIRNR" id="PIRNR028841"/>
    </source>
</evidence>
<keyword evidence="5 6" id="KW-0131">Cell cycle</keyword>
<dbReference type="Pfam" id="PF03256">
    <property type="entry name" value="ANAPC10"/>
    <property type="match status" value="1"/>
</dbReference>
<dbReference type="SMART" id="SM01337">
    <property type="entry name" value="APC10"/>
    <property type="match status" value="1"/>
</dbReference>
<dbReference type="PROSITE" id="PS51284">
    <property type="entry name" value="DOC"/>
    <property type="match status" value="1"/>
</dbReference>
<dbReference type="SUPFAM" id="SSF49785">
    <property type="entry name" value="Galactose-binding domain-like"/>
    <property type="match status" value="1"/>
</dbReference>
<protein>
    <recommendedName>
        <fullName evidence="6">Anaphase-promoting complex subunit 10</fullName>
    </recommendedName>
</protein>